<sequence>MKKIIFVLSVAATLSVSGCAELNSLNDAVGNVAGQLSSVLGGGNSASGGYSRGSRAYRYNVEDSIVSSKNIDTLYVKVKRNFKFSTRDEALSGLSGFERQRHAELLDEEGHTHEVTPGVYYHLINSYTGGRKLDVTLSKESGKVRISWVASSNEADFGQFIKQEMLKTVR</sequence>
<accession>A0A1V3IES2</accession>
<dbReference type="AlphaFoldDB" id="A0A1V3IES2"/>
<keyword evidence="3" id="KW-1185">Reference proteome</keyword>
<keyword evidence="1" id="KW-0732">Signal</keyword>
<comment type="caution">
    <text evidence="2">The sequence shown here is derived from an EMBL/GenBank/DDBJ whole genome shotgun (WGS) entry which is preliminary data.</text>
</comment>
<gene>
    <name evidence="2" type="ORF">BKK47_07220</name>
</gene>
<evidence type="ECO:0000313" key="3">
    <source>
        <dbReference type="Proteomes" id="UP000189426"/>
    </source>
</evidence>
<name>A0A1V3IES2_9PAST</name>
<protein>
    <submittedName>
        <fullName evidence="2">Uncharacterized protein</fullName>
    </submittedName>
</protein>
<organism evidence="2 3">
    <name type="scientific">Rodentibacter mrazii</name>
    <dbReference type="NCBI Taxonomy" id="1908257"/>
    <lineage>
        <taxon>Bacteria</taxon>
        <taxon>Pseudomonadati</taxon>
        <taxon>Pseudomonadota</taxon>
        <taxon>Gammaproteobacteria</taxon>
        <taxon>Pasteurellales</taxon>
        <taxon>Pasteurellaceae</taxon>
        <taxon>Rodentibacter</taxon>
    </lineage>
</organism>
<dbReference type="STRING" id="1908257.BKK47_07220"/>
<dbReference type="Proteomes" id="UP000189426">
    <property type="component" value="Unassembled WGS sequence"/>
</dbReference>
<reference evidence="2 3" key="1">
    <citation type="submission" date="2016-10" db="EMBL/GenBank/DDBJ databases">
        <title>Rodentibacter gen. nov. and new species.</title>
        <authorList>
            <person name="Christensen H."/>
        </authorList>
    </citation>
    <scope>NUCLEOTIDE SEQUENCE [LARGE SCALE GENOMIC DNA]</scope>
    <source>
        <strain evidence="2 3">Ppn418</strain>
    </source>
</reference>
<dbReference type="EMBL" id="MLHG01000044">
    <property type="protein sequence ID" value="OOF39155.1"/>
    <property type="molecule type" value="Genomic_DNA"/>
</dbReference>
<feature type="chain" id="PRO_5012595496" evidence="1">
    <location>
        <begin position="21"/>
        <end position="170"/>
    </location>
</feature>
<proteinExistence type="predicted"/>
<feature type="signal peptide" evidence="1">
    <location>
        <begin position="1"/>
        <end position="20"/>
    </location>
</feature>
<evidence type="ECO:0000256" key="1">
    <source>
        <dbReference type="SAM" id="SignalP"/>
    </source>
</evidence>
<evidence type="ECO:0000313" key="2">
    <source>
        <dbReference type="EMBL" id="OOF39155.1"/>
    </source>
</evidence>
<dbReference type="PROSITE" id="PS51257">
    <property type="entry name" value="PROKAR_LIPOPROTEIN"/>
    <property type="match status" value="1"/>
</dbReference>
<dbReference type="RefSeq" id="WP_077494214.1">
    <property type="nucleotide sequence ID" value="NZ_MLHG01000044.1"/>
</dbReference>